<proteinExistence type="predicted"/>
<reference evidence="2" key="1">
    <citation type="submission" date="2017-09" db="EMBL/GenBank/DDBJ databases">
        <title>Depth-based differentiation of microbial function through sediment-hosted aquifers and enrichment of novel symbionts in the deep terrestrial subsurface.</title>
        <authorList>
            <person name="Probst A.J."/>
            <person name="Ladd B."/>
            <person name="Jarett J.K."/>
            <person name="Geller-Mcgrath D.E."/>
            <person name="Sieber C.M.K."/>
            <person name="Emerson J.B."/>
            <person name="Anantharaman K."/>
            <person name="Thomas B.C."/>
            <person name="Malmstrom R."/>
            <person name="Stieglmeier M."/>
            <person name="Klingl A."/>
            <person name="Woyke T."/>
            <person name="Ryan C.M."/>
            <person name="Banfield J.F."/>
        </authorList>
    </citation>
    <scope>NUCLEOTIDE SEQUENCE [LARGE SCALE GENOMIC DNA]</scope>
</reference>
<evidence type="ECO:0000313" key="2">
    <source>
        <dbReference type="Proteomes" id="UP000229554"/>
    </source>
</evidence>
<dbReference type="AlphaFoldDB" id="A0A2M8KTC9"/>
<accession>A0A2M8KTC9</accession>
<dbReference type="Proteomes" id="UP000229554">
    <property type="component" value="Unassembled WGS sequence"/>
</dbReference>
<name>A0A2M8KTC9_9BACT</name>
<dbReference type="EMBL" id="PFED01000039">
    <property type="protein sequence ID" value="PJE63182.1"/>
    <property type="molecule type" value="Genomic_DNA"/>
</dbReference>
<comment type="caution">
    <text evidence="1">The sequence shown here is derived from an EMBL/GenBank/DDBJ whole genome shotgun (WGS) entry which is preliminary data.</text>
</comment>
<protein>
    <submittedName>
        <fullName evidence="1">Uncharacterized protein</fullName>
    </submittedName>
</protein>
<sequence length="225" mass="25242">MSPDRRLHPLPRTPGFEREIEEFKRKRGRRIHNQDWNVDTTLGLHISRETRERVQHMLAELPPNDFAINNIPLDPEGKRTGVVVYTVATNTNGITKHVFAISPQESNDQIARFEVDFMPGGGMFTLSARYAADTGLESINLPTECTFTRPDIVHVHPDCSPLFQIFCSDPTEPVLNGVHAFRSPLPNDEKQVDQPVMLVQHLYGSIVDRVVGQIGTLNAAAAQQI</sequence>
<gene>
    <name evidence="1" type="ORF">COU88_00910</name>
</gene>
<evidence type="ECO:0000313" key="1">
    <source>
        <dbReference type="EMBL" id="PJE63182.1"/>
    </source>
</evidence>
<organism evidence="1 2">
    <name type="scientific">Candidatus Roizmanbacteria bacterium CG10_big_fil_rev_8_21_14_0_10_39_6</name>
    <dbReference type="NCBI Taxonomy" id="1974853"/>
    <lineage>
        <taxon>Bacteria</taxon>
        <taxon>Candidatus Roizmaniibacteriota</taxon>
    </lineage>
</organism>